<reference evidence="5" key="1">
    <citation type="submission" date="2017-02" db="EMBL/GenBank/DDBJ databases">
        <title>Delving into the versatile metabolic prowess of the omnipresent phylum Bacteroidetes.</title>
        <authorList>
            <person name="Nobu M.K."/>
            <person name="Mei R."/>
            <person name="Narihiro T."/>
            <person name="Kuroda K."/>
            <person name="Liu W.-T."/>
        </authorList>
    </citation>
    <scope>NUCLEOTIDE SEQUENCE</scope>
    <source>
        <strain evidence="5">ADurb.Bin131</strain>
    </source>
</reference>
<feature type="domain" description="4Fe-4S ferredoxin-type" evidence="4">
    <location>
        <begin position="328"/>
        <end position="356"/>
    </location>
</feature>
<dbReference type="SUPFAM" id="SSF51430">
    <property type="entry name" value="NAD(P)-linked oxidoreductase"/>
    <property type="match status" value="1"/>
</dbReference>
<keyword evidence="2" id="KW-0408">Iron</keyword>
<comment type="caution">
    <text evidence="5">The sequence shown here is derived from an EMBL/GenBank/DDBJ whole genome shotgun (WGS) entry which is preliminary data.</text>
</comment>
<proteinExistence type="predicted"/>
<dbReference type="InterPro" id="IPR017900">
    <property type="entry name" value="4Fe4S_Fe_S_CS"/>
</dbReference>
<dbReference type="GO" id="GO:0016491">
    <property type="term" value="F:oxidoreductase activity"/>
    <property type="evidence" value="ECO:0007669"/>
    <property type="project" value="UniProtKB-KW"/>
</dbReference>
<organism evidence="5">
    <name type="scientific">candidate division TA06 bacterium ADurb.Bin131</name>
    <dbReference type="NCBI Taxonomy" id="1852827"/>
    <lineage>
        <taxon>Bacteria</taxon>
        <taxon>Bacteria division TA06</taxon>
    </lineage>
</organism>
<dbReference type="AlphaFoldDB" id="A0A1V6C4P0"/>
<dbReference type="Gene3D" id="1.10.1060.10">
    <property type="entry name" value="Alpha-helical ferredoxin"/>
    <property type="match status" value="1"/>
</dbReference>
<keyword evidence="5" id="KW-0560">Oxidoreductase</keyword>
<evidence type="ECO:0000256" key="3">
    <source>
        <dbReference type="ARBA" id="ARBA00023014"/>
    </source>
</evidence>
<dbReference type="InterPro" id="IPR036812">
    <property type="entry name" value="NAD(P)_OxRdtase_dom_sf"/>
</dbReference>
<dbReference type="Proteomes" id="UP000485562">
    <property type="component" value="Unassembled WGS sequence"/>
</dbReference>
<protein>
    <submittedName>
        <fullName evidence="5">General stress protein 69</fullName>
        <ecNumber evidence="5">1.1.1.-</ecNumber>
    </submittedName>
</protein>
<evidence type="ECO:0000256" key="1">
    <source>
        <dbReference type="ARBA" id="ARBA00022723"/>
    </source>
</evidence>
<evidence type="ECO:0000256" key="2">
    <source>
        <dbReference type="ARBA" id="ARBA00023004"/>
    </source>
</evidence>
<dbReference type="InterPro" id="IPR009051">
    <property type="entry name" value="Helical_ferredxn"/>
</dbReference>
<dbReference type="GO" id="GO:0051536">
    <property type="term" value="F:iron-sulfur cluster binding"/>
    <property type="evidence" value="ECO:0007669"/>
    <property type="project" value="UniProtKB-KW"/>
</dbReference>
<dbReference type="PROSITE" id="PS51379">
    <property type="entry name" value="4FE4S_FER_2"/>
    <property type="match status" value="1"/>
</dbReference>
<dbReference type="PANTHER" id="PTHR43312:SF2">
    <property type="entry name" value="OXIDOREDUCTASE"/>
    <property type="match status" value="1"/>
</dbReference>
<dbReference type="SUPFAM" id="SSF46548">
    <property type="entry name" value="alpha-helical ferredoxin"/>
    <property type="match status" value="1"/>
</dbReference>
<sequence>MLYRRFGNTPYNVSRLGFGAMRLPVLPDGNVDFDKAVEIMRYAIENGVNFIDSHHFYHNGQSEEAIGRAIKGFPREKLILQTKIGMYNNYTDKQCWELLENALKKLNTDYIDFYLTHSLNWDTYTKYNRQFMQFTQKALDQKLIRYRGFSVHDNVENMKKIIQTGQFQAMTVQYNLLYRDSEQAIELAHQKGMGVVVMGPVGGGTFGYPGEELLSWAGLKQKSTASIAIRFVLSNSNVDIALSGMSTLDQVIDNINTVSNFTPLDKEDIKKLDEIFESRKKLLNLYCTGCRYCMPCPNNVNIPSNFHWYNVANVYGVRKRAEEKYFSMKPEERASSCIACGKCVEKCPQKIQIPEKLKEVADYFEDKK</sequence>
<dbReference type="Pfam" id="PF13187">
    <property type="entry name" value="Fer4_9"/>
    <property type="match status" value="1"/>
</dbReference>
<keyword evidence="3" id="KW-0411">Iron-sulfur</keyword>
<keyword evidence="1" id="KW-0479">Metal-binding</keyword>
<dbReference type="GO" id="GO:0046872">
    <property type="term" value="F:metal ion binding"/>
    <property type="evidence" value="ECO:0007669"/>
    <property type="project" value="UniProtKB-KW"/>
</dbReference>
<dbReference type="InterPro" id="IPR017896">
    <property type="entry name" value="4Fe4S_Fe-S-bd"/>
</dbReference>
<dbReference type="Gene3D" id="3.20.20.100">
    <property type="entry name" value="NADP-dependent oxidoreductase domain"/>
    <property type="match status" value="1"/>
</dbReference>
<accession>A0A1V6C4P0</accession>
<name>A0A1V6C4P0_UNCT6</name>
<dbReference type="PANTHER" id="PTHR43312">
    <property type="entry name" value="D-THREO-ALDOSE 1-DEHYDROGENASE"/>
    <property type="match status" value="1"/>
</dbReference>
<evidence type="ECO:0000259" key="4">
    <source>
        <dbReference type="PROSITE" id="PS51379"/>
    </source>
</evidence>
<evidence type="ECO:0000313" key="5">
    <source>
        <dbReference type="EMBL" id="OQB71892.1"/>
    </source>
</evidence>
<dbReference type="EMBL" id="MWDQ01000147">
    <property type="protein sequence ID" value="OQB71892.1"/>
    <property type="molecule type" value="Genomic_DNA"/>
</dbReference>
<dbReference type="InterPro" id="IPR053135">
    <property type="entry name" value="AKR2_Oxidoreductase"/>
</dbReference>
<dbReference type="Pfam" id="PF00248">
    <property type="entry name" value="Aldo_ket_red"/>
    <property type="match status" value="1"/>
</dbReference>
<gene>
    <name evidence="5" type="primary">yhdN_5</name>
    <name evidence="5" type="ORF">BWX89_01559</name>
</gene>
<dbReference type="EC" id="1.1.1.-" evidence="5"/>
<dbReference type="InterPro" id="IPR023210">
    <property type="entry name" value="NADP_OxRdtase_dom"/>
</dbReference>
<dbReference type="PROSITE" id="PS00198">
    <property type="entry name" value="4FE4S_FER_1"/>
    <property type="match status" value="1"/>
</dbReference>